<evidence type="ECO:0000313" key="1">
    <source>
        <dbReference type="EMBL" id="GIX81349.1"/>
    </source>
</evidence>
<protein>
    <submittedName>
        <fullName evidence="1">Uncharacterized protein</fullName>
    </submittedName>
</protein>
<dbReference type="Proteomes" id="UP001054837">
    <property type="component" value="Unassembled WGS sequence"/>
</dbReference>
<dbReference type="EMBL" id="BPLQ01001390">
    <property type="protein sequence ID" value="GIX81349.1"/>
    <property type="molecule type" value="Genomic_DNA"/>
</dbReference>
<keyword evidence="2" id="KW-1185">Reference proteome</keyword>
<gene>
    <name evidence="1" type="ORF">CDAR_602281</name>
</gene>
<proteinExistence type="predicted"/>
<name>A0AAV4NAJ0_9ARAC</name>
<evidence type="ECO:0000313" key="2">
    <source>
        <dbReference type="Proteomes" id="UP001054837"/>
    </source>
</evidence>
<comment type="caution">
    <text evidence="1">The sequence shown here is derived from an EMBL/GenBank/DDBJ whole genome shotgun (WGS) entry which is preliminary data.</text>
</comment>
<organism evidence="1 2">
    <name type="scientific">Caerostris darwini</name>
    <dbReference type="NCBI Taxonomy" id="1538125"/>
    <lineage>
        <taxon>Eukaryota</taxon>
        <taxon>Metazoa</taxon>
        <taxon>Ecdysozoa</taxon>
        <taxon>Arthropoda</taxon>
        <taxon>Chelicerata</taxon>
        <taxon>Arachnida</taxon>
        <taxon>Araneae</taxon>
        <taxon>Araneomorphae</taxon>
        <taxon>Entelegynae</taxon>
        <taxon>Araneoidea</taxon>
        <taxon>Araneidae</taxon>
        <taxon>Caerostris</taxon>
    </lineage>
</organism>
<accession>A0AAV4NAJ0</accession>
<dbReference type="AlphaFoldDB" id="A0AAV4NAJ0"/>
<sequence>MSSRIFALFCRVKRISSQISHQKTAHVRSLTNGPDFRSNLPPTLPWRTRAVKGAFNCLEEQFSIIRTAEFLQVIALNWRLDCTITITTPSDSLDNQVGCVPGVVPKMHGTLINWAGIREGHNVICQEI</sequence>
<reference evidence="1 2" key="1">
    <citation type="submission" date="2021-06" db="EMBL/GenBank/DDBJ databases">
        <title>Caerostris darwini draft genome.</title>
        <authorList>
            <person name="Kono N."/>
            <person name="Arakawa K."/>
        </authorList>
    </citation>
    <scope>NUCLEOTIDE SEQUENCE [LARGE SCALE GENOMIC DNA]</scope>
</reference>